<dbReference type="EMBL" id="PXOH01000001">
    <property type="protein sequence ID" value="PSF39307.1"/>
    <property type="molecule type" value="Genomic_DNA"/>
</dbReference>
<reference evidence="2 3" key="1">
    <citation type="submission" date="2018-03" db="EMBL/GenBank/DDBJ databases">
        <title>The ancient ancestry and fast evolution of plastids.</title>
        <authorList>
            <person name="Moore K.R."/>
            <person name="Magnabosco C."/>
            <person name="Momper L."/>
            <person name="Gold D.A."/>
            <person name="Bosak T."/>
            <person name="Fournier G.P."/>
        </authorList>
    </citation>
    <scope>NUCLEOTIDE SEQUENCE [LARGE SCALE GENOMIC DNA]</scope>
    <source>
        <strain evidence="2 3">CCALA 016</strain>
    </source>
</reference>
<gene>
    <name evidence="2" type="ORF">C7H19_00525</name>
</gene>
<proteinExistence type="predicted"/>
<keyword evidence="1" id="KW-0732">Signal</keyword>
<sequence>MNNTIFLKTALVALTTSAYFGITSAAQAAIFTSKSAFLNATSGLTTVDFEGLTPPNTVASLNNSTISGVTFSDTQSFTLVLNCATFPNNFSNCNTTIPLVGPTSIASTGAASNTITATLPAGITAVGVDLLPYSLNQDYTVSISTGESETITINNDVKFIGFTSATPITSLSIFSTEGQVFDNLVYGQADVNPPPTGTPEPSAMLGLLAISGIGLSQLKRRKGK</sequence>
<evidence type="ECO:0000313" key="2">
    <source>
        <dbReference type="EMBL" id="PSF39307.1"/>
    </source>
</evidence>
<evidence type="ECO:0008006" key="4">
    <source>
        <dbReference type="Google" id="ProtNLM"/>
    </source>
</evidence>
<dbReference type="RefSeq" id="WP_106454929.1">
    <property type="nucleotide sequence ID" value="NZ_PXOH01000001.1"/>
</dbReference>
<feature type="signal peptide" evidence="1">
    <location>
        <begin position="1"/>
        <end position="28"/>
    </location>
</feature>
<dbReference type="Proteomes" id="UP000239001">
    <property type="component" value="Unassembled WGS sequence"/>
</dbReference>
<feature type="chain" id="PRO_5015611024" description="PEP-CTERM sorting domain-containing protein" evidence="1">
    <location>
        <begin position="29"/>
        <end position="224"/>
    </location>
</feature>
<organism evidence="2 3">
    <name type="scientific">Aphanothece hegewaldii CCALA 016</name>
    <dbReference type="NCBI Taxonomy" id="2107694"/>
    <lineage>
        <taxon>Bacteria</taxon>
        <taxon>Bacillati</taxon>
        <taxon>Cyanobacteriota</taxon>
        <taxon>Cyanophyceae</taxon>
        <taxon>Oscillatoriophycideae</taxon>
        <taxon>Chroococcales</taxon>
        <taxon>Aphanothecaceae</taxon>
        <taxon>Aphanothece</taxon>
    </lineage>
</organism>
<dbReference type="NCBIfam" id="TIGR02595">
    <property type="entry name" value="PEP_CTERM"/>
    <property type="match status" value="1"/>
</dbReference>
<dbReference type="InterPro" id="IPR013424">
    <property type="entry name" value="Ice-binding_C"/>
</dbReference>
<accession>A0A2T1M391</accession>
<dbReference type="AlphaFoldDB" id="A0A2T1M391"/>
<evidence type="ECO:0000256" key="1">
    <source>
        <dbReference type="SAM" id="SignalP"/>
    </source>
</evidence>
<name>A0A2T1M391_9CHRO</name>
<reference evidence="2 3" key="2">
    <citation type="submission" date="2018-03" db="EMBL/GenBank/DDBJ databases">
        <authorList>
            <person name="Keele B.F."/>
        </authorList>
    </citation>
    <scope>NUCLEOTIDE SEQUENCE [LARGE SCALE GENOMIC DNA]</scope>
    <source>
        <strain evidence="2 3">CCALA 016</strain>
    </source>
</reference>
<evidence type="ECO:0000313" key="3">
    <source>
        <dbReference type="Proteomes" id="UP000239001"/>
    </source>
</evidence>
<protein>
    <recommendedName>
        <fullName evidence="4">PEP-CTERM sorting domain-containing protein</fullName>
    </recommendedName>
</protein>
<keyword evidence="3" id="KW-1185">Reference proteome</keyword>
<comment type="caution">
    <text evidence="2">The sequence shown here is derived from an EMBL/GenBank/DDBJ whole genome shotgun (WGS) entry which is preliminary data.</text>
</comment>
<dbReference type="OrthoDB" id="572651at2"/>